<gene>
    <name evidence="3" type="ORF">OCV61_14755</name>
</gene>
<dbReference type="Proteomes" id="UP001652409">
    <property type="component" value="Unassembled WGS sequence"/>
</dbReference>
<feature type="domain" description="VOC" evidence="2">
    <location>
        <begin position="4"/>
        <end position="128"/>
    </location>
</feature>
<dbReference type="EMBL" id="JAOQJL010000036">
    <property type="protein sequence ID" value="MCU6766645.1"/>
    <property type="molecule type" value="Genomic_DNA"/>
</dbReference>
<dbReference type="InterPro" id="IPR029068">
    <property type="entry name" value="Glyas_Bleomycin-R_OHBP_Dase"/>
</dbReference>
<dbReference type="PANTHER" id="PTHR21366">
    <property type="entry name" value="GLYOXALASE FAMILY PROTEIN"/>
    <property type="match status" value="1"/>
</dbReference>
<dbReference type="SUPFAM" id="SSF54593">
    <property type="entry name" value="Glyoxalase/Bleomycin resistance protein/Dihydroxybiphenyl dioxygenase"/>
    <property type="match status" value="1"/>
</dbReference>
<dbReference type="InterPro" id="IPR037523">
    <property type="entry name" value="VOC_core"/>
</dbReference>
<comment type="caution">
    <text evidence="3">The sequence shown here is derived from an EMBL/GenBank/DDBJ whole genome shotgun (WGS) entry which is preliminary data.</text>
</comment>
<proteinExistence type="predicted"/>
<dbReference type="PROSITE" id="PS51819">
    <property type="entry name" value="VOC"/>
    <property type="match status" value="1"/>
</dbReference>
<sequence length="131" mass="14811">MIKAMDHVTINIKDVEATLHFYGEILGLQALPSVDMGDHFLRYFALPSGGKLELIQYYYDVPQLDVEATNKGCARHLAFEVEDIRALEKKLTDAGFVFHVPVSYVKNLDFTGGLTKDPNGFELEFLQYGEH</sequence>
<dbReference type="InterPro" id="IPR004360">
    <property type="entry name" value="Glyas_Fos-R_dOase_dom"/>
</dbReference>
<keyword evidence="4" id="KW-1185">Reference proteome</keyword>
<protein>
    <submittedName>
        <fullName evidence="3">VOC family protein</fullName>
    </submittedName>
</protein>
<reference evidence="3 4" key="1">
    <citation type="journal article" date="2021" name="ISME Commun">
        <title>Automated analysis of genomic sequences facilitates high-throughput and comprehensive description of bacteria.</title>
        <authorList>
            <person name="Hitch T.C.A."/>
        </authorList>
    </citation>
    <scope>NUCLEOTIDE SEQUENCE [LARGE SCALE GENOMIC DNA]</scope>
    <source>
        <strain evidence="3 4">Sanger_23</strain>
    </source>
</reference>
<evidence type="ECO:0000259" key="2">
    <source>
        <dbReference type="PROSITE" id="PS51819"/>
    </source>
</evidence>
<organism evidence="3 4">
    <name type="scientific">Blautia ammoniilytica</name>
    <dbReference type="NCBI Taxonomy" id="2981782"/>
    <lineage>
        <taxon>Bacteria</taxon>
        <taxon>Bacillati</taxon>
        <taxon>Bacillota</taxon>
        <taxon>Clostridia</taxon>
        <taxon>Lachnospirales</taxon>
        <taxon>Lachnospiraceae</taxon>
        <taxon>Blautia</taxon>
    </lineage>
</organism>
<dbReference type="PROSITE" id="PS00934">
    <property type="entry name" value="GLYOXALASE_I_1"/>
    <property type="match status" value="1"/>
</dbReference>
<accession>A0ABT2TWN8</accession>
<evidence type="ECO:0000313" key="3">
    <source>
        <dbReference type="EMBL" id="MCU6766645.1"/>
    </source>
</evidence>
<dbReference type="Pfam" id="PF00903">
    <property type="entry name" value="Glyoxalase"/>
    <property type="match status" value="1"/>
</dbReference>
<dbReference type="PANTHER" id="PTHR21366:SF14">
    <property type="entry name" value="GLYOXALASE DOMAIN-CONTAINING PROTEIN 5"/>
    <property type="match status" value="1"/>
</dbReference>
<dbReference type="Gene3D" id="3.10.180.10">
    <property type="entry name" value="2,3-Dihydroxybiphenyl 1,2-Dioxygenase, domain 1"/>
    <property type="match status" value="1"/>
</dbReference>
<keyword evidence="1" id="KW-0479">Metal-binding</keyword>
<name>A0ABT2TWN8_9FIRM</name>
<dbReference type="InterPro" id="IPR018146">
    <property type="entry name" value="Glyoxalase_1_CS"/>
</dbReference>
<evidence type="ECO:0000313" key="4">
    <source>
        <dbReference type="Proteomes" id="UP001652409"/>
    </source>
</evidence>
<evidence type="ECO:0000256" key="1">
    <source>
        <dbReference type="ARBA" id="ARBA00022723"/>
    </source>
</evidence>
<dbReference type="RefSeq" id="WP_173727158.1">
    <property type="nucleotide sequence ID" value="NZ_JAOQJL010000036.1"/>
</dbReference>
<dbReference type="InterPro" id="IPR050383">
    <property type="entry name" value="GlyoxalaseI/FosfomycinResist"/>
</dbReference>